<accession>A0A0W0TV49</accession>
<name>A0A0W0TV49_LEGER</name>
<dbReference type="AlphaFoldDB" id="A0A0W0TV49"/>
<organism evidence="2 3">
    <name type="scientific">Legionella erythra</name>
    <dbReference type="NCBI Taxonomy" id="448"/>
    <lineage>
        <taxon>Bacteria</taxon>
        <taxon>Pseudomonadati</taxon>
        <taxon>Pseudomonadota</taxon>
        <taxon>Gammaproteobacteria</taxon>
        <taxon>Legionellales</taxon>
        <taxon>Legionellaceae</taxon>
        <taxon>Legionella</taxon>
    </lineage>
</organism>
<reference evidence="2 3" key="1">
    <citation type="submission" date="2015-11" db="EMBL/GenBank/DDBJ databases">
        <title>Genomic analysis of 38 Legionella species identifies large and diverse effector repertoires.</title>
        <authorList>
            <person name="Burstein D."/>
            <person name="Amaro F."/>
            <person name="Zusman T."/>
            <person name="Lifshitz Z."/>
            <person name="Cohen O."/>
            <person name="Gilbert J.A."/>
            <person name="Pupko T."/>
            <person name="Shuman H.A."/>
            <person name="Segal G."/>
        </authorList>
    </citation>
    <scope>NUCLEOTIDE SEQUENCE [LARGE SCALE GENOMIC DNA]</scope>
    <source>
        <strain evidence="2 3">SE-32A-C8</strain>
    </source>
</reference>
<gene>
    <name evidence="2" type="ORF">Lery_0460</name>
</gene>
<dbReference type="EMBL" id="LNYA01000003">
    <property type="protein sequence ID" value="KTC99559.1"/>
    <property type="molecule type" value="Genomic_DNA"/>
</dbReference>
<proteinExistence type="predicted"/>
<evidence type="ECO:0000313" key="2">
    <source>
        <dbReference type="EMBL" id="KTC99559.1"/>
    </source>
</evidence>
<dbReference type="STRING" id="448.Lery_0460"/>
<comment type="caution">
    <text evidence="2">The sequence shown here is derived from an EMBL/GenBank/DDBJ whole genome shotgun (WGS) entry which is preliminary data.</text>
</comment>
<dbReference type="Proteomes" id="UP000054773">
    <property type="component" value="Unassembled WGS sequence"/>
</dbReference>
<protein>
    <submittedName>
        <fullName evidence="2">Uncharacterized protein</fullName>
    </submittedName>
</protein>
<keyword evidence="3" id="KW-1185">Reference proteome</keyword>
<evidence type="ECO:0000313" key="3">
    <source>
        <dbReference type="Proteomes" id="UP000054773"/>
    </source>
</evidence>
<dbReference type="PATRIC" id="fig|448.7.peg.477"/>
<feature type="region of interest" description="Disordered" evidence="1">
    <location>
        <begin position="94"/>
        <end position="117"/>
    </location>
</feature>
<sequence>MTMTNSLYRDLNQQLPGSWRIRFQNFLSFLPGVKPVDERVVILRKKLKADDFQYVDYYHCHSDYFNQRYKGKICHQSSEETAYLVDAYPPPPLTSPALTRLGPPEPAAPTPLNNRNKPAEFIQAPRAPHWIEQEAEASQTILPSQSLAC</sequence>
<evidence type="ECO:0000256" key="1">
    <source>
        <dbReference type="SAM" id="MobiDB-lite"/>
    </source>
</evidence>